<dbReference type="InterPro" id="IPR052339">
    <property type="entry name" value="Fe-S_Maturation_MIP18"/>
</dbReference>
<feature type="domain" description="MIP18 family-like" evidence="1">
    <location>
        <begin position="47"/>
        <end position="123"/>
    </location>
</feature>
<dbReference type="PANTHER" id="PTHR42831:SF1">
    <property type="entry name" value="FE-S PROTEIN MATURATION AUXILIARY FACTOR YITW"/>
    <property type="match status" value="1"/>
</dbReference>
<dbReference type="Pfam" id="PF01883">
    <property type="entry name" value="FeS_assembly_P"/>
    <property type="match status" value="1"/>
</dbReference>
<dbReference type="EMBL" id="UINC01001593">
    <property type="protein sequence ID" value="SUZ84372.1"/>
    <property type="molecule type" value="Genomic_DNA"/>
</dbReference>
<dbReference type="InterPro" id="IPR002744">
    <property type="entry name" value="MIP18-like"/>
</dbReference>
<evidence type="ECO:0000313" key="2">
    <source>
        <dbReference type="EMBL" id="SUZ84372.1"/>
    </source>
</evidence>
<accession>A0A381QY69</accession>
<dbReference type="InterPro" id="IPR034904">
    <property type="entry name" value="FSCA_dom_sf"/>
</dbReference>
<proteinExistence type="predicted"/>
<sequence>MPGIITQSLGNNFTIVVEGNMYQVKGSDAEAIGEEKKSIVSNNFANKEEVWNILQTCYDPEIPVNIVDLGLVYDCTISEEKDGVSVSIQMTLTAPGCGMGPVIADEVKEKILSLHGTKSVEVELVWEPQWNQDMMSDAAKLQLGLY</sequence>
<name>A0A381QY69_9ZZZZ</name>
<reference evidence="2" key="1">
    <citation type="submission" date="2018-05" db="EMBL/GenBank/DDBJ databases">
        <authorList>
            <person name="Lanie J.A."/>
            <person name="Ng W.-L."/>
            <person name="Kazmierczak K.M."/>
            <person name="Andrzejewski T.M."/>
            <person name="Davidsen T.M."/>
            <person name="Wayne K.J."/>
            <person name="Tettelin H."/>
            <person name="Glass J.I."/>
            <person name="Rusch D."/>
            <person name="Podicherti R."/>
            <person name="Tsui H.-C.T."/>
            <person name="Winkler M.E."/>
        </authorList>
    </citation>
    <scope>NUCLEOTIDE SEQUENCE</scope>
</reference>
<protein>
    <recommendedName>
        <fullName evidence="1">MIP18 family-like domain-containing protein</fullName>
    </recommendedName>
</protein>
<dbReference type="PANTHER" id="PTHR42831">
    <property type="entry name" value="FE-S PROTEIN MATURATION AUXILIARY FACTOR YITW"/>
    <property type="match status" value="1"/>
</dbReference>
<dbReference type="SUPFAM" id="SSF117916">
    <property type="entry name" value="Fe-S cluster assembly (FSCA) domain-like"/>
    <property type="match status" value="1"/>
</dbReference>
<evidence type="ECO:0000259" key="1">
    <source>
        <dbReference type="Pfam" id="PF01883"/>
    </source>
</evidence>
<gene>
    <name evidence="2" type="ORF">METZ01_LOCUS37226</name>
</gene>
<dbReference type="AlphaFoldDB" id="A0A381QY69"/>
<dbReference type="Gene3D" id="3.30.300.130">
    <property type="entry name" value="Fe-S cluster assembly (FSCA)"/>
    <property type="match status" value="1"/>
</dbReference>
<organism evidence="2">
    <name type="scientific">marine metagenome</name>
    <dbReference type="NCBI Taxonomy" id="408172"/>
    <lineage>
        <taxon>unclassified sequences</taxon>
        <taxon>metagenomes</taxon>
        <taxon>ecological metagenomes</taxon>
    </lineage>
</organism>